<name>A0ACB8EV59_9SAUR</name>
<dbReference type="EMBL" id="CM037628">
    <property type="protein sequence ID" value="KAH7996408.1"/>
    <property type="molecule type" value="Genomic_DNA"/>
</dbReference>
<reference evidence="1" key="1">
    <citation type="submission" date="2021-08" db="EMBL/GenBank/DDBJ databases">
        <title>The first chromosome-level gecko genome reveals the dynamic sex chromosomes of Neotropical dwarf geckos (Sphaerodactylidae: Sphaerodactylus).</title>
        <authorList>
            <person name="Pinto B.J."/>
            <person name="Keating S.E."/>
            <person name="Gamble T."/>
        </authorList>
    </citation>
    <scope>NUCLEOTIDE SEQUENCE</scope>
    <source>
        <strain evidence="1">TG3544</strain>
    </source>
</reference>
<organism evidence="1 2">
    <name type="scientific">Sphaerodactylus townsendi</name>
    <dbReference type="NCBI Taxonomy" id="933632"/>
    <lineage>
        <taxon>Eukaryota</taxon>
        <taxon>Metazoa</taxon>
        <taxon>Chordata</taxon>
        <taxon>Craniata</taxon>
        <taxon>Vertebrata</taxon>
        <taxon>Euteleostomi</taxon>
        <taxon>Lepidosauria</taxon>
        <taxon>Squamata</taxon>
        <taxon>Bifurcata</taxon>
        <taxon>Gekkota</taxon>
        <taxon>Sphaerodactylidae</taxon>
        <taxon>Sphaerodactylus</taxon>
    </lineage>
</organism>
<gene>
    <name evidence="1" type="ORF">K3G42_005762</name>
</gene>
<evidence type="ECO:0000313" key="2">
    <source>
        <dbReference type="Proteomes" id="UP000827872"/>
    </source>
</evidence>
<protein>
    <submittedName>
        <fullName evidence="1">Uncharacterized protein</fullName>
    </submittedName>
</protein>
<proteinExistence type="predicted"/>
<sequence length="128" mass="14170">MSMGSEASSETISPLPFLDASAKDPIPLSQPLQRTVKPRAVQHPSCLKSLKVAKFVVFIIHKQHKISRVENKGWDGGGKEERLGRSKASGRKRKLSASHILVWEKNKPVQSFSEEGCETVNGSLWSTF</sequence>
<keyword evidence="2" id="KW-1185">Reference proteome</keyword>
<comment type="caution">
    <text evidence="1">The sequence shown here is derived from an EMBL/GenBank/DDBJ whole genome shotgun (WGS) entry which is preliminary data.</text>
</comment>
<dbReference type="Proteomes" id="UP000827872">
    <property type="component" value="Linkage Group LG15"/>
</dbReference>
<evidence type="ECO:0000313" key="1">
    <source>
        <dbReference type="EMBL" id="KAH7996408.1"/>
    </source>
</evidence>
<accession>A0ACB8EV59</accession>